<dbReference type="InterPro" id="IPR012347">
    <property type="entry name" value="Ferritin-like"/>
</dbReference>
<dbReference type="RefSeq" id="WP_012088704.1">
    <property type="nucleotide sequence ID" value="NZ_JAMTCC010000008.1"/>
</dbReference>
<evidence type="ECO:0000313" key="1">
    <source>
        <dbReference type="EMBL" id="MCT7945008.1"/>
    </source>
</evidence>
<protein>
    <submittedName>
        <fullName evidence="1">Glutamyl-tRNA reductase</fullName>
    </submittedName>
</protein>
<comment type="caution">
    <text evidence="1">The sequence shown here is derived from an EMBL/GenBank/DDBJ whole genome shotgun (WGS) entry which is preliminary data.</text>
</comment>
<sequence length="151" mass="17070">MKSNVVQHQTDIRADISLIDEIIKLNQEGLTFYNQAMTYVEDYNLKRIFSTKANIHQRMLTRFEQLRPLTGEPIHGLSHAIPVTYTQVTKLLQQCHMAQAMAALVAIEQQVLIQMKQAVRQAHQPQLANQLAEGAAWLQISCDGMSSLNPS</sequence>
<dbReference type="Proteomes" id="UP001155604">
    <property type="component" value="Unassembled WGS sequence"/>
</dbReference>
<keyword evidence="2" id="KW-1185">Reference proteome</keyword>
<name>A0A9X2WTB0_9GAMM</name>
<evidence type="ECO:0000313" key="2">
    <source>
        <dbReference type="Proteomes" id="UP001155604"/>
    </source>
</evidence>
<dbReference type="AlphaFoldDB" id="A0A9X2WTB0"/>
<dbReference type="EMBL" id="JAMTCC010000008">
    <property type="protein sequence ID" value="MCT7945008.1"/>
    <property type="molecule type" value="Genomic_DNA"/>
</dbReference>
<gene>
    <name evidence="1" type="ORF">NE536_06465</name>
</gene>
<organism evidence="1 2">
    <name type="scientific">Shewanella septentrionalis</name>
    <dbReference type="NCBI Taxonomy" id="2952223"/>
    <lineage>
        <taxon>Bacteria</taxon>
        <taxon>Pseudomonadati</taxon>
        <taxon>Pseudomonadota</taxon>
        <taxon>Gammaproteobacteria</taxon>
        <taxon>Alteromonadales</taxon>
        <taxon>Shewanellaceae</taxon>
        <taxon>Shewanella</taxon>
    </lineage>
</organism>
<reference evidence="1" key="1">
    <citation type="journal article" date="2023" name="Int. J. Syst. Evol. Microbiol.">
        <title>&lt;i&gt;Shewanella septentrionalis&lt;/i&gt; sp. nov. and &lt;i&gt;Shewanella holmiensis&lt;/i&gt; sp. nov., isolated from Baltic Sea water and sediments.</title>
        <authorList>
            <person name="Martin-Rodriguez A.J."/>
            <person name="Thorell K."/>
            <person name="Joffre E."/>
            <person name="Jensie-Markopoulos S."/>
            <person name="Moore E.R.B."/>
            <person name="Sjoling A."/>
        </authorList>
    </citation>
    <scope>NUCLEOTIDE SEQUENCE</scope>
    <source>
        <strain evidence="1">SP1W3</strain>
    </source>
</reference>
<dbReference type="Gene3D" id="1.20.1260.10">
    <property type="match status" value="1"/>
</dbReference>
<accession>A0A9X2WTB0</accession>
<proteinExistence type="predicted"/>